<keyword evidence="2" id="KW-1185">Reference proteome</keyword>
<evidence type="ECO:0000313" key="2">
    <source>
        <dbReference type="Proteomes" id="UP001151760"/>
    </source>
</evidence>
<dbReference type="Pfam" id="PF14299">
    <property type="entry name" value="PP2"/>
    <property type="match status" value="1"/>
</dbReference>
<name>A0ABQ4WCC4_9ASTR</name>
<dbReference type="EMBL" id="BQNB010008518">
    <property type="protein sequence ID" value="GJS50474.1"/>
    <property type="molecule type" value="Genomic_DNA"/>
</dbReference>
<organism evidence="1 2">
    <name type="scientific">Tanacetum coccineum</name>
    <dbReference type="NCBI Taxonomy" id="301880"/>
    <lineage>
        <taxon>Eukaryota</taxon>
        <taxon>Viridiplantae</taxon>
        <taxon>Streptophyta</taxon>
        <taxon>Embryophyta</taxon>
        <taxon>Tracheophyta</taxon>
        <taxon>Spermatophyta</taxon>
        <taxon>Magnoliopsida</taxon>
        <taxon>eudicotyledons</taxon>
        <taxon>Gunneridae</taxon>
        <taxon>Pentapetalae</taxon>
        <taxon>asterids</taxon>
        <taxon>campanulids</taxon>
        <taxon>Asterales</taxon>
        <taxon>Asteraceae</taxon>
        <taxon>Asteroideae</taxon>
        <taxon>Anthemideae</taxon>
        <taxon>Anthemidinae</taxon>
        <taxon>Tanacetum</taxon>
    </lineage>
</organism>
<comment type="caution">
    <text evidence="1">The sequence shown here is derived from an EMBL/GenBank/DDBJ whole genome shotgun (WGS) entry which is preliminary data.</text>
</comment>
<dbReference type="InterPro" id="IPR025886">
    <property type="entry name" value="PP2-like"/>
</dbReference>
<reference evidence="1" key="1">
    <citation type="journal article" date="2022" name="Int. J. Mol. Sci.">
        <title>Draft Genome of Tanacetum Coccineum: Genomic Comparison of Closely Related Tanacetum-Family Plants.</title>
        <authorList>
            <person name="Yamashiro T."/>
            <person name="Shiraishi A."/>
            <person name="Nakayama K."/>
            <person name="Satake H."/>
        </authorList>
    </citation>
    <scope>NUCLEOTIDE SEQUENCE</scope>
</reference>
<dbReference type="Proteomes" id="UP001151760">
    <property type="component" value="Unassembled WGS sequence"/>
</dbReference>
<evidence type="ECO:0000313" key="1">
    <source>
        <dbReference type="EMBL" id="GJS50474.1"/>
    </source>
</evidence>
<protein>
    <submittedName>
        <fullName evidence="1">Kinase-like domain, phloem protein 2-like protein</fullName>
    </submittedName>
</protein>
<gene>
    <name evidence="1" type="ORF">Tco_0623836</name>
</gene>
<reference evidence="1" key="2">
    <citation type="submission" date="2022-01" db="EMBL/GenBank/DDBJ databases">
        <authorList>
            <person name="Yamashiro T."/>
            <person name="Shiraishi A."/>
            <person name="Satake H."/>
            <person name="Nakayama K."/>
        </authorList>
    </citation>
    <scope>NUCLEOTIDE SEQUENCE</scope>
</reference>
<proteinExistence type="predicted"/>
<sequence length="387" mass="44456">MISMKDCLIPNEDFPSRYESHCGSRFPAGFYYTEQKGFRTHVKTQLLNPLIPYTVNLVFNHASTDRQAYVDLKYRINGNTRTSTVYLAKKRDDRLHMAELCQVTSNGSLVDLEIDFENPGINIKGVEGILFQPLEKVENQVLEDGKVEDIQPILDLDSDTYLGQKLPNDYEEILKLSKHSVEGKTKKDLYSMLCQGFLIDNGQHWFTVDKNGKKCQMLSTRATCVIDDKNSIWESSNESRFGEQLVITAGDKFKLVSEIEPTTLSPDTKYASYLVYKLPEDQSTFDAPMFVWEKDGYMHNGWYIYLGSPPNTPVIGQKFNENNYNPLNRHKLNALPRKRSDGWMEVKAWQFDTKKTPETVSVHLKLEHPSKKYLCGLIIQGIEIRPV</sequence>
<accession>A0ABQ4WCC4</accession>
<dbReference type="PANTHER" id="PTHR32278:SF135">
    <property type="entry name" value="F-BOX PROTEIN PP2-B12"/>
    <property type="match status" value="1"/>
</dbReference>
<dbReference type="PANTHER" id="PTHR32278">
    <property type="entry name" value="F-BOX DOMAIN-CONTAINING PROTEIN"/>
    <property type="match status" value="1"/>
</dbReference>